<organism evidence="3 4">
    <name type="scientific">Paenimyroides marinum</name>
    <dbReference type="NCBI Taxonomy" id="1159016"/>
    <lineage>
        <taxon>Bacteria</taxon>
        <taxon>Pseudomonadati</taxon>
        <taxon>Bacteroidota</taxon>
        <taxon>Flavobacteriia</taxon>
        <taxon>Flavobacteriales</taxon>
        <taxon>Flavobacteriaceae</taxon>
        <taxon>Paenimyroides</taxon>
    </lineage>
</organism>
<dbReference type="Proteomes" id="UP000199634">
    <property type="component" value="Unassembled WGS sequence"/>
</dbReference>
<dbReference type="InterPro" id="IPR022409">
    <property type="entry name" value="PKD/Chitinase_dom"/>
</dbReference>
<dbReference type="STRING" id="1159016.SAMN02927937_01199"/>
<dbReference type="PROSITE" id="PS50093">
    <property type="entry name" value="PKD"/>
    <property type="match status" value="1"/>
</dbReference>
<evidence type="ECO:0000313" key="4">
    <source>
        <dbReference type="Proteomes" id="UP000199634"/>
    </source>
</evidence>
<evidence type="ECO:0000313" key="3">
    <source>
        <dbReference type="EMBL" id="SEH74884.1"/>
    </source>
</evidence>
<keyword evidence="1" id="KW-0732">Signal</keyword>
<accession>A0A1H6KMB8</accession>
<dbReference type="InterPro" id="IPR000601">
    <property type="entry name" value="PKD_dom"/>
</dbReference>
<dbReference type="InterPro" id="IPR035986">
    <property type="entry name" value="PKD_dom_sf"/>
</dbReference>
<dbReference type="Pfam" id="PF18962">
    <property type="entry name" value="Por_Secre_tail"/>
    <property type="match status" value="1"/>
</dbReference>
<evidence type="ECO:0000259" key="2">
    <source>
        <dbReference type="PROSITE" id="PS50093"/>
    </source>
</evidence>
<dbReference type="RefSeq" id="WP_091097371.1">
    <property type="nucleotide sequence ID" value="NZ_FNXE01000013.1"/>
</dbReference>
<dbReference type="SMART" id="SM00089">
    <property type="entry name" value="PKD"/>
    <property type="match status" value="1"/>
</dbReference>
<dbReference type="NCBIfam" id="TIGR04183">
    <property type="entry name" value="Por_Secre_tail"/>
    <property type="match status" value="1"/>
</dbReference>
<name>A0A1H6KMB8_9FLAO</name>
<dbReference type="OrthoDB" id="8913664at2"/>
<dbReference type="SUPFAM" id="SSF49299">
    <property type="entry name" value="PKD domain"/>
    <property type="match status" value="2"/>
</dbReference>
<reference evidence="3 4" key="1">
    <citation type="submission" date="2016-10" db="EMBL/GenBank/DDBJ databases">
        <authorList>
            <person name="de Groot N.N."/>
        </authorList>
    </citation>
    <scope>NUCLEOTIDE SEQUENCE [LARGE SCALE GENOMIC DNA]</scope>
    <source>
        <strain evidence="3 4">CGMCC 1.10825</strain>
    </source>
</reference>
<feature type="domain" description="PKD" evidence="2">
    <location>
        <begin position="166"/>
        <end position="212"/>
    </location>
</feature>
<dbReference type="Pfam" id="PF18911">
    <property type="entry name" value="PKD_4"/>
    <property type="match status" value="1"/>
</dbReference>
<dbReference type="InterPro" id="IPR026444">
    <property type="entry name" value="Secre_tail"/>
</dbReference>
<sequence length="1623" mass="174472">MQKSTFLPKIRALGILLMFMWTVGIQAQIVKNPVLTWDQQVGCIEFDDGREEATPLKENIEDAPCVRICKNTTVNYFLNDPNATDVQWQVNGGNLLASSSNGAQIEWDATDYGNLTVTILYPDETTRELSFCLEKVVSPTAHFEIAGIQPDQNTFCTFQPISFKNLSTDNGGSAIINYLWDFGDGTTSATENPTHAYTNGGSYNVTLTVTNSCNCVSRYHFDIHIENMPAVEISCASIVCEFDRATYSVNDGCGGEWIVIGGDIVADYGTSIDVEWNQVDPSEGFGYVSYRSNCSCPNWTTIKIPVILQSGNITGPDVVCEGDQAIFSLPQWPTTNFEWMIDGDPNHPMLVKNHQRNEIIVSGLTPGTYTLSVDYFNTLIAAGSCAGHSEISFTVQDRPQITFDPEELLICEGTSMDFSTQLAIPLTWNVTYNNTIVYTDFTDSFSYSFEEGGGSYVITADNGGCISYPVVINVIASPVITNNISGPEHVCLNTPYTYSINESEAGYTYEWFITGGTITGNNTGSSVTAKFTSPTGSISVVKAIVVNGVRCESILKTRNVSQVNMTPVIAHPNGTTLFCPSSSTTFTVNTIGTPDLIEWSIVGTPGNTTNFGNITNGINSKTATISFNEISTVSTGIVRVTVTKCGVKTTGTYNVSLRPKPTMSLGSLEGQCLTNENINLTVTTAPIISGDVMVSFDGGAAEGPYPFTSGVPFSIPNGFTNQTGAAQTQKIKVSIVGYCSYQLEAEQTVTVAPEVKVGISQGYFISVCPASYGSLTLTSTVPTGITVAGYQWYKNNSPISGANSSNYTISGGTPQGSYYVEITYNGCTFKSSNVEVVANCNTSPNCTITPTPNVNVNATWSACNTISANVTYTGSPTVTWSGSEHLTLTGSPNTPTTTFTTDVAGVHTVIATLTYGTCNVVKTFDVIKNYQADLKADIECVNGVYNITLKNASSVYDPNISPITYTYSGTGISGSPTGSSYSLTGVTPGTKTYTITATSLGQPTCTATITLDLDGVPTTNFTVTPLTYCADEAVTLNVPGTYKSEYHYEWHFNDTHFVADGPLTEIQFADADSYPIWLVIRTPYGCVYETAVVNRPVVAINKADFLLGDVIPTTADYCEGNELPLSYSPPPFTVAPTDIIWMNDDVPVHTGLTYQPTQSGSYWAVLIDANDCKFYDMATKPRNYVIRKPPHVSIVGTTTMCAGESTVITGIVTDNTVQHRWTGSTIPTGYDIWVTGAANTELVISGLSPGTYTYNFHARSATDHSCSSSTSVQVVVHQPVNVTISTPSVTNCNPYTVSMSANGTPAGGTYLWSNGMTGQNISVAHGGVYQVIYTAPSGCSATYSVAAPHNPDRVLWIVPEGCYPNVCDAYLLGPLGEYEQYDWNTNNIPVQSGGGVVPDQPVNDGGIFQLILNQQGCPFGSNMPNITPDIVNCPPQPCNFSATFSYTGPIPGGFTFTVTLFNPLGTWQSVYLSSFNNFGTFVPATHLLSPGINTITVSFYVNSNFYPGANDIFLIQGASCTDQVPIQLYEVGGKKGEVKEPELELSPNPTVETTTASYNVGTEYNDAQHIVVYDMLGVQRLKQAVNGKEGKVLLNVSHLPAGTYVVSLENGSTRITQKKLIKK</sequence>
<dbReference type="CDD" id="cd00146">
    <property type="entry name" value="PKD"/>
    <property type="match status" value="1"/>
</dbReference>
<keyword evidence="4" id="KW-1185">Reference proteome</keyword>
<evidence type="ECO:0000256" key="1">
    <source>
        <dbReference type="ARBA" id="ARBA00022729"/>
    </source>
</evidence>
<proteinExistence type="predicted"/>
<dbReference type="Gene3D" id="2.60.40.10">
    <property type="entry name" value="Immunoglobulins"/>
    <property type="match status" value="3"/>
</dbReference>
<protein>
    <submittedName>
        <fullName evidence="3">Por secretion system C-terminal sorting domain-containing protein</fullName>
    </submittedName>
</protein>
<dbReference type="InterPro" id="IPR013783">
    <property type="entry name" value="Ig-like_fold"/>
</dbReference>
<dbReference type="EMBL" id="FNXE01000013">
    <property type="protein sequence ID" value="SEH74884.1"/>
    <property type="molecule type" value="Genomic_DNA"/>
</dbReference>
<gene>
    <name evidence="3" type="ORF">SAMN02927937_01199</name>
</gene>